<dbReference type="FunFam" id="3.40.710.10:FF:000006">
    <property type="entry name" value="Penicillin-binding protein 1B"/>
    <property type="match status" value="1"/>
</dbReference>
<evidence type="ECO:0000256" key="15">
    <source>
        <dbReference type="ARBA" id="ARBA00022984"/>
    </source>
</evidence>
<evidence type="ECO:0000256" key="6">
    <source>
        <dbReference type="ARBA" id="ARBA00018637"/>
    </source>
</evidence>
<evidence type="ECO:0000256" key="5">
    <source>
        <dbReference type="ARBA" id="ARBA00007739"/>
    </source>
</evidence>
<evidence type="ECO:0000256" key="17">
    <source>
        <dbReference type="ARBA" id="ARBA00023251"/>
    </source>
</evidence>
<dbReference type="GO" id="GO:0009002">
    <property type="term" value="F:serine-type D-Ala-D-Ala carboxypeptidase activity"/>
    <property type="evidence" value="ECO:0007669"/>
    <property type="project" value="UniProtKB-EC"/>
</dbReference>
<dbReference type="AlphaFoldDB" id="A0A2N8Z8L5"/>
<keyword evidence="10" id="KW-0645">Protease</keyword>
<protein>
    <recommendedName>
        <fullName evidence="6 24">Penicillin-binding protein 1B</fullName>
        <shortName evidence="25">PBP-1b</shortName>
        <shortName evidence="25">PBP1b</shortName>
    </recommendedName>
    <alternativeName>
        <fullName evidence="20 25">Murein polymerase</fullName>
    </alternativeName>
</protein>
<keyword evidence="12 25" id="KW-0808">Transferase</keyword>
<dbReference type="GO" id="GO:0009252">
    <property type="term" value="P:peptidoglycan biosynthetic process"/>
    <property type="evidence" value="ECO:0007669"/>
    <property type="project" value="UniProtKB-UniRule"/>
</dbReference>
<dbReference type="GO" id="GO:0071555">
    <property type="term" value="P:cell wall organization"/>
    <property type="evidence" value="ECO:0007669"/>
    <property type="project" value="UniProtKB-UniRule"/>
</dbReference>
<dbReference type="GO" id="GO:0006508">
    <property type="term" value="P:proteolysis"/>
    <property type="evidence" value="ECO:0007669"/>
    <property type="project" value="UniProtKB-KW"/>
</dbReference>
<comment type="catalytic activity">
    <reaction evidence="21">
        <text>Preferential cleavage: (Ac)2-L-Lys-D-Ala-|-D-Ala. Also transpeptidation of peptidyl-alanyl moieties that are N-acyl substituents of D-alanine.</text>
        <dbReference type="EC" id="3.4.16.4"/>
    </reaction>
</comment>
<feature type="region of interest" description="Disordered" evidence="27">
    <location>
        <begin position="49"/>
        <end position="83"/>
    </location>
</feature>
<dbReference type="InterPro" id="IPR012338">
    <property type="entry name" value="Beta-lactam/transpept-like"/>
</dbReference>
<keyword evidence="17" id="KW-0046">Antibiotic resistance</keyword>
<feature type="domain" description="Penicillin-binding protein transpeptidase" evidence="29">
    <location>
        <begin position="499"/>
        <end position="753"/>
    </location>
</feature>
<dbReference type="PANTHER" id="PTHR32282">
    <property type="entry name" value="BINDING PROTEIN TRANSPEPTIDASE, PUTATIVE-RELATED"/>
    <property type="match status" value="1"/>
</dbReference>
<evidence type="ECO:0000256" key="24">
    <source>
        <dbReference type="NCBIfam" id="TIGR02071"/>
    </source>
</evidence>
<evidence type="ECO:0000256" key="25">
    <source>
        <dbReference type="PIRNR" id="PIRNR002799"/>
    </source>
</evidence>
<keyword evidence="28" id="KW-1133">Transmembrane helix</keyword>
<evidence type="ECO:0000256" key="2">
    <source>
        <dbReference type="ARBA" id="ARBA00004533"/>
    </source>
</evidence>
<comment type="similarity">
    <text evidence="5 25">In the N-terminal section; belongs to the glycosyltransferase 51 family.</text>
</comment>
<feature type="transmembrane region" description="Helical" evidence="28">
    <location>
        <begin position="95"/>
        <end position="114"/>
    </location>
</feature>
<dbReference type="RefSeq" id="WP_231897842.1">
    <property type="nucleotide sequence ID" value="NZ_LT960611.1"/>
</dbReference>
<evidence type="ECO:0000256" key="27">
    <source>
        <dbReference type="SAM" id="MobiDB-lite"/>
    </source>
</evidence>
<evidence type="ECO:0000256" key="14">
    <source>
        <dbReference type="ARBA" id="ARBA00022960"/>
    </source>
</evidence>
<evidence type="ECO:0000256" key="3">
    <source>
        <dbReference type="ARBA" id="ARBA00004752"/>
    </source>
</evidence>
<dbReference type="UniPathway" id="UPA00219"/>
<dbReference type="NCBIfam" id="TIGR02071">
    <property type="entry name" value="PBP_1b"/>
    <property type="match status" value="1"/>
</dbReference>
<keyword evidence="33" id="KW-1185">Reference proteome</keyword>
<dbReference type="GO" id="GO:0005886">
    <property type="term" value="C:plasma membrane"/>
    <property type="evidence" value="ECO:0007669"/>
    <property type="project" value="UniProtKB-SubCell"/>
</dbReference>
<keyword evidence="8" id="KW-0997">Cell inner membrane</keyword>
<comment type="function">
    <text evidence="1 25">Cell wall formation. Synthesis of cross-linked peptidoglycan from the lipid intermediates. The enzyme has a penicillin-insensitive transglycosylase N-terminal domain (formation of linear glycan strands) and a penicillin-sensitive transpeptidase C-terminal domain (cross-linking of the peptide subunits).</text>
</comment>
<evidence type="ECO:0000256" key="19">
    <source>
        <dbReference type="ARBA" id="ARBA00023316"/>
    </source>
</evidence>
<dbReference type="InterPro" id="IPR036950">
    <property type="entry name" value="PBP_transglycosylase"/>
</dbReference>
<evidence type="ECO:0000256" key="20">
    <source>
        <dbReference type="ARBA" id="ARBA00032454"/>
    </source>
</evidence>
<dbReference type="InterPro" id="IPR028166">
    <property type="entry name" value="UB2H"/>
</dbReference>
<dbReference type="Gene3D" id="3.30.2060.10">
    <property type="entry name" value="Penicillin-binding protein 1b domain"/>
    <property type="match status" value="1"/>
</dbReference>
<comment type="pathway">
    <text evidence="23">Glycan biosynthesis.</text>
</comment>
<dbReference type="PIRSF" id="PIRSF002799">
    <property type="entry name" value="PBP_1b"/>
    <property type="match status" value="1"/>
</dbReference>
<evidence type="ECO:0000259" key="29">
    <source>
        <dbReference type="Pfam" id="PF00905"/>
    </source>
</evidence>
<evidence type="ECO:0000256" key="13">
    <source>
        <dbReference type="ARBA" id="ARBA00022801"/>
    </source>
</evidence>
<reference evidence="32 33" key="1">
    <citation type="submission" date="2017-10" db="EMBL/GenBank/DDBJ databases">
        <authorList>
            <person name="Banno H."/>
            <person name="Chua N.-H."/>
        </authorList>
    </citation>
    <scope>NUCLEOTIDE SEQUENCE [LARGE SCALE GENOMIC DNA]</scope>
    <source>
        <strain evidence="32">Vibrio tapetis CECT4600</strain>
    </source>
</reference>
<keyword evidence="11 25" id="KW-0328">Glycosyltransferase</keyword>
<evidence type="ECO:0000256" key="8">
    <source>
        <dbReference type="ARBA" id="ARBA00022519"/>
    </source>
</evidence>
<dbReference type="GO" id="GO:0009274">
    <property type="term" value="C:peptidoglycan-based cell wall"/>
    <property type="evidence" value="ECO:0007669"/>
    <property type="project" value="UniProtKB-UniRule"/>
</dbReference>
<keyword evidence="7" id="KW-1003">Cell membrane</keyword>
<dbReference type="SUPFAM" id="SSF53955">
    <property type="entry name" value="Lysozyme-like"/>
    <property type="match status" value="1"/>
</dbReference>
<evidence type="ECO:0000256" key="18">
    <source>
        <dbReference type="ARBA" id="ARBA00023268"/>
    </source>
</evidence>
<dbReference type="PANTHER" id="PTHR32282:SF11">
    <property type="entry name" value="PENICILLIN-BINDING PROTEIN 1B"/>
    <property type="match status" value="1"/>
</dbReference>
<evidence type="ECO:0000256" key="16">
    <source>
        <dbReference type="ARBA" id="ARBA00023136"/>
    </source>
</evidence>
<dbReference type="EMBL" id="LT960611">
    <property type="protein sequence ID" value="SON48254.1"/>
    <property type="molecule type" value="Genomic_DNA"/>
</dbReference>
<keyword evidence="9" id="KW-0121">Carboxypeptidase</keyword>
<evidence type="ECO:0000256" key="21">
    <source>
        <dbReference type="ARBA" id="ARBA00034000"/>
    </source>
</evidence>
<feature type="domain" description="Glycosyl transferase family 51" evidence="30">
    <location>
        <begin position="235"/>
        <end position="407"/>
    </location>
</feature>
<feature type="active site" description="Proton donor; for transglycosylase activity" evidence="26">
    <location>
        <position position="260"/>
    </location>
</feature>
<proteinExistence type="inferred from homology"/>
<comment type="catalytic activity">
    <reaction evidence="22">
        <text>[GlcNAc-(1-&gt;4)-Mur2Ac(oyl-L-Ala-gamma-D-Glu-L-Lys-D-Ala-D-Ala)](n)-di-trans,octa-cis-undecaprenyl diphosphate + beta-D-GlcNAc-(1-&gt;4)-Mur2Ac(oyl-L-Ala-gamma-D-Glu-L-Lys-D-Ala-D-Ala)-di-trans,octa-cis-undecaprenyl diphosphate = [GlcNAc-(1-&gt;4)-Mur2Ac(oyl-L-Ala-gamma-D-Glu-L-Lys-D-Ala-D-Ala)](n+1)-di-trans,octa-cis-undecaprenyl diphosphate + di-trans,octa-cis-undecaprenyl diphosphate + H(+)</text>
        <dbReference type="Rhea" id="RHEA:23708"/>
        <dbReference type="Rhea" id="RHEA-COMP:9602"/>
        <dbReference type="Rhea" id="RHEA-COMP:9603"/>
        <dbReference type="ChEBI" id="CHEBI:15378"/>
        <dbReference type="ChEBI" id="CHEBI:58405"/>
        <dbReference type="ChEBI" id="CHEBI:60033"/>
        <dbReference type="ChEBI" id="CHEBI:78435"/>
        <dbReference type="EC" id="2.4.99.28"/>
    </reaction>
</comment>
<evidence type="ECO:0000256" key="28">
    <source>
        <dbReference type="SAM" id="Phobius"/>
    </source>
</evidence>
<evidence type="ECO:0000256" key="1">
    <source>
        <dbReference type="ARBA" id="ARBA00002624"/>
    </source>
</evidence>
<dbReference type="GO" id="GO:0008955">
    <property type="term" value="F:peptidoglycan glycosyltransferase activity"/>
    <property type="evidence" value="ECO:0007669"/>
    <property type="project" value="UniProtKB-UniRule"/>
</dbReference>
<evidence type="ECO:0000256" key="7">
    <source>
        <dbReference type="ARBA" id="ARBA00022475"/>
    </source>
</evidence>
<dbReference type="InterPro" id="IPR023346">
    <property type="entry name" value="Lysozyme-like_dom_sf"/>
</dbReference>
<dbReference type="FunFam" id="1.10.3810.10:FF:000002">
    <property type="entry name" value="Penicillin-binding protein 1B"/>
    <property type="match status" value="1"/>
</dbReference>
<keyword evidence="13 32" id="KW-0378">Hydrolase</keyword>
<dbReference type="Pfam" id="PF00912">
    <property type="entry name" value="Transgly"/>
    <property type="match status" value="1"/>
</dbReference>
<evidence type="ECO:0000256" key="23">
    <source>
        <dbReference type="ARBA" id="ARBA00060592"/>
    </source>
</evidence>
<evidence type="ECO:0000256" key="10">
    <source>
        <dbReference type="ARBA" id="ARBA00022670"/>
    </source>
</evidence>
<feature type="active site" description="Acyl-ester intermediate; for transpeptidase activity" evidence="26">
    <location>
        <position position="536"/>
    </location>
</feature>
<dbReference type="InterPro" id="IPR001460">
    <property type="entry name" value="PCN-bd_Tpept"/>
</dbReference>
<gene>
    <name evidence="32" type="primary">mrcB</name>
    <name evidence="32" type="ORF">VTAP4600_A0275</name>
</gene>
<evidence type="ECO:0000313" key="32">
    <source>
        <dbReference type="EMBL" id="SON48254.1"/>
    </source>
</evidence>
<keyword evidence="15 25" id="KW-0573">Peptidoglycan synthesis</keyword>
<keyword evidence="16 28" id="KW-0472">Membrane</keyword>
<dbReference type="Proteomes" id="UP000235828">
    <property type="component" value="Chromosome A"/>
</dbReference>
<keyword evidence="18" id="KW-0511">Multifunctional enzyme</keyword>
<organism evidence="32 33">
    <name type="scientific">Vibrio tapetis subsp. tapetis</name>
    <dbReference type="NCBI Taxonomy" id="1671868"/>
    <lineage>
        <taxon>Bacteria</taxon>
        <taxon>Pseudomonadati</taxon>
        <taxon>Pseudomonadota</taxon>
        <taxon>Gammaproteobacteria</taxon>
        <taxon>Vibrionales</taxon>
        <taxon>Vibrionaceae</taxon>
        <taxon>Vibrio</taxon>
    </lineage>
</organism>
<comment type="pathway">
    <text evidence="3 25">Cell wall biogenesis; peptidoglycan biosynthesis.</text>
</comment>
<keyword evidence="19 25" id="KW-0961">Cell wall biogenesis/degradation</keyword>
<accession>A0A2N8Z8L5</accession>
<evidence type="ECO:0000256" key="22">
    <source>
        <dbReference type="ARBA" id="ARBA00049902"/>
    </source>
</evidence>
<evidence type="ECO:0000256" key="26">
    <source>
        <dbReference type="PIRSR" id="PIRSR002799-1"/>
    </source>
</evidence>
<evidence type="ECO:0000313" key="33">
    <source>
        <dbReference type="Proteomes" id="UP000235828"/>
    </source>
</evidence>
<dbReference type="GO" id="GO:0008658">
    <property type="term" value="F:penicillin binding"/>
    <property type="evidence" value="ECO:0007669"/>
    <property type="project" value="UniProtKB-UniRule"/>
</dbReference>
<evidence type="ECO:0000256" key="11">
    <source>
        <dbReference type="ARBA" id="ARBA00022676"/>
    </source>
</evidence>
<dbReference type="InterPro" id="IPR050396">
    <property type="entry name" value="Glycosyltr_51/Transpeptidase"/>
</dbReference>
<comment type="subcellular location">
    <subcellularLocation>
        <location evidence="2">Cell inner membrane</location>
    </subcellularLocation>
</comment>
<dbReference type="Gene3D" id="3.40.710.10">
    <property type="entry name" value="DD-peptidase/beta-lactamase superfamily"/>
    <property type="match status" value="1"/>
</dbReference>
<dbReference type="GO" id="GO:0046677">
    <property type="term" value="P:response to antibiotic"/>
    <property type="evidence" value="ECO:0007669"/>
    <property type="project" value="UniProtKB-UniRule"/>
</dbReference>
<dbReference type="KEGG" id="vta:A0275"/>
<dbReference type="GO" id="GO:0030288">
    <property type="term" value="C:outer membrane-bounded periplasmic space"/>
    <property type="evidence" value="ECO:0007669"/>
    <property type="project" value="TreeGrafter"/>
</dbReference>
<dbReference type="SUPFAM" id="SSF56601">
    <property type="entry name" value="beta-lactamase/transpeptidase-like"/>
    <property type="match status" value="1"/>
</dbReference>
<evidence type="ECO:0000256" key="12">
    <source>
        <dbReference type="ARBA" id="ARBA00022679"/>
    </source>
</evidence>
<dbReference type="InterPro" id="IPR011813">
    <property type="entry name" value="PBP_1b"/>
</dbReference>
<keyword evidence="14 25" id="KW-0133">Cell shape</keyword>
<dbReference type="InterPro" id="IPR001264">
    <property type="entry name" value="Glyco_trans_51"/>
</dbReference>
<sequence length="837" mass="94156">MIINKNSRQKLSQAMPVNEVLPPKTSTCQKLVANGIIANRPVVKKLVAKKPTAKKTPTKKPVAKKSTTKSTAKKPRKRTPKKAANRSWLKTIWGLAWKSSLALVAVLIFVGIYLDSYVKQRFEGQLFELPTVVYGRVLTLAPGSPVTLKQLTDELDVLNYRKVRSPRHPGEYSSSSTKVEIIRREFEFEDGPEAYRHVMLHFSKLGIERIESLETERDMGYLRIDPKMLGMLEKNNDEQRLFIKREQFPEVLVDALLVTEDRDFYQHDGVSPVAILRALAANVKAGRTVQGGSTLTQQLAKNLFLSRERTLWRKVREAYIALILDHRYSKDRILEAYLNEVYLGQSRGEAIHGFGLASRLYFGQPIQELRIDQVALLVGMVKGPSYYNPVRHPERAKVRRDLVLRLMMQQDILTSDEYELAVTRPLDIQDTPQIASRQPAYFQQLSRELQQKVGGAFRTQAGLKVYTSLDPVSQFELEKAVKRKIPQLELKTSKGLEAAAIAVDRRSGEIRAMVGGKRTGYDGFNRALNASRPIGSLAKPAVYLTALSQPKKYTLASTLEDKPLTMKGSKGSVWAPKNYDRKFRGDVPLYMAFSRSLNVPTVRLGLELGIKPVMDTFEKLGVDRQEIRPVPSMFLGAFSLTPYQVAQMYQTLTNSGKKAPLSALRSVKDSDGEVIYRSIPLVSQTVPQQAAWLTTYAMKTAVAQGTGRYLQQKFSWAALAGKTGTSNDTRDSWFVGVDGREVVTIWVGRDDNKPTQLTGASGALRVYHQYLTNRAPEKLILPWPQQVTTLGFKTQASGGLKVDCGNDLRLPMWDIEGNIKQACDNKPLQWLNKLLDW</sequence>
<dbReference type="NCBIfam" id="TIGR02074">
    <property type="entry name" value="PBP_1a_fam"/>
    <property type="match status" value="1"/>
</dbReference>
<evidence type="ECO:0000256" key="4">
    <source>
        <dbReference type="ARBA" id="ARBA00007090"/>
    </source>
</evidence>
<comment type="similarity">
    <text evidence="4 25">In the C-terminal section; belongs to the transpeptidase family.</text>
</comment>
<feature type="domain" description="Bifunctional transglycosylase second" evidence="31">
    <location>
        <begin position="140"/>
        <end position="223"/>
    </location>
</feature>
<dbReference type="Gene3D" id="1.10.3810.10">
    <property type="entry name" value="Biosynthetic peptidoglycan transglycosylase-like"/>
    <property type="match status" value="1"/>
</dbReference>
<evidence type="ECO:0000259" key="31">
    <source>
        <dbReference type="Pfam" id="PF14814"/>
    </source>
</evidence>
<name>A0A2N8Z8L5_9VIBR</name>
<dbReference type="Pfam" id="PF00905">
    <property type="entry name" value="Transpeptidase"/>
    <property type="match status" value="1"/>
</dbReference>
<dbReference type="GO" id="GO:0008360">
    <property type="term" value="P:regulation of cell shape"/>
    <property type="evidence" value="ECO:0007669"/>
    <property type="project" value="UniProtKB-UniRule"/>
</dbReference>
<dbReference type="Pfam" id="PF14814">
    <property type="entry name" value="UB2H"/>
    <property type="match status" value="1"/>
</dbReference>
<evidence type="ECO:0000259" key="30">
    <source>
        <dbReference type="Pfam" id="PF00912"/>
    </source>
</evidence>
<evidence type="ECO:0000256" key="9">
    <source>
        <dbReference type="ARBA" id="ARBA00022645"/>
    </source>
</evidence>
<keyword evidence="28" id="KW-0812">Transmembrane</keyword>